<dbReference type="EMBL" id="MK804893">
    <property type="protein sequence ID" value="QDB74067.1"/>
    <property type="molecule type" value="Genomic_DNA"/>
</dbReference>
<dbReference type="GO" id="GO:0016740">
    <property type="term" value="F:transferase activity"/>
    <property type="evidence" value="ECO:0007669"/>
    <property type="project" value="UniProtKB-KW"/>
</dbReference>
<reference evidence="1 2" key="1">
    <citation type="submission" date="2019-04" db="EMBL/GenBank/DDBJ databases">
        <title>Nine Novel Phages from a Plateau Lake in Southwest China Provide Insights into Aeromonas Phage Diversity.</title>
        <authorList>
            <person name="Xiao W."/>
            <person name="Bai M."/>
            <person name="Wang Y."/>
            <person name="Cui X."/>
        </authorList>
    </citation>
    <scope>NUCLEOTIDE SEQUENCE [LARGE SCALE GENOMIC DNA]</scope>
</reference>
<name>A0A4Y5TZQ3_9CAUD</name>
<accession>A0A4Y5TZQ3</accession>
<evidence type="ECO:0000313" key="1">
    <source>
        <dbReference type="EMBL" id="QDB74067.1"/>
    </source>
</evidence>
<keyword evidence="1" id="KW-0808">Transferase</keyword>
<gene>
    <name evidence="1" type="ORF">2L372D_153</name>
</gene>
<dbReference type="Proteomes" id="UP000316128">
    <property type="component" value="Segment"/>
</dbReference>
<evidence type="ECO:0000313" key="2">
    <source>
        <dbReference type="Proteomes" id="UP000316128"/>
    </source>
</evidence>
<proteinExistence type="predicted"/>
<organism evidence="1 2">
    <name type="scientific">Aeromonas phage 2L372D</name>
    <dbReference type="NCBI Taxonomy" id="2588097"/>
    <lineage>
        <taxon>Viruses</taxon>
        <taxon>Duplodnaviria</taxon>
        <taxon>Heunggongvirae</taxon>
        <taxon>Uroviricota</taxon>
        <taxon>Caudoviricetes</taxon>
        <taxon>Plateaulakevirus</taxon>
        <taxon>Plateaulakevirus pv2L372D</taxon>
    </lineage>
</organism>
<sequence length="209" mass="25237">MRGVKLFGVGIKDNDDITQLENKDRSSGRKVVWRCPYYQTWMSLLRRSYSDIFKNKSKTYVGVVADERWHYFSSFKEWMQQQDWEGKDLDKDLIVRGNKIYGPDTCCFITERLNTEITHLKRKDKGLLGASFKKKNRKYQSQILIEGKKIYLGLYDSELDAHLKWLDEKIKRILEIKQYENKEVHKHVDKLLEEMQRCLDNKIEFYWYE</sequence>
<keyword evidence="2" id="KW-1185">Reference proteome</keyword>
<protein>
    <submittedName>
        <fullName evidence="1">tRNA nucleotidyltransferase</fullName>
    </submittedName>
</protein>